<dbReference type="AlphaFoldDB" id="A0A0C7R7S9"/>
<gene>
    <name evidence="1" type="ORF">R28058_18421</name>
</gene>
<reference evidence="1 2" key="1">
    <citation type="submission" date="2015-01" db="EMBL/GenBank/DDBJ databases">
        <authorList>
            <person name="Aslett A.Martin."/>
            <person name="De Silva Nishadi"/>
        </authorList>
    </citation>
    <scope>NUCLEOTIDE SEQUENCE [LARGE SCALE GENOMIC DNA]</scope>
    <source>
        <strain evidence="1 2">R28058</strain>
    </source>
</reference>
<dbReference type="InterPro" id="IPR014871">
    <property type="entry name" value="dUTPase/dCTP_pyrophosphatase"/>
</dbReference>
<sequence>MSKFIDLNYIKKEQKSFLEHLKSIKGINYQESKFEVPIWLTLALLTELVEVLNETKIHKWWDRSPVNQDRLKEELADLLSHLGNLANELDVDLIASVEETQTTSLENQFIYIAYKITTLPWRKMFGKHKLDTLIVKYVELVYSLGFDMEEIKEAYFKKMEMNYSDPKFMGS</sequence>
<evidence type="ECO:0000313" key="2">
    <source>
        <dbReference type="Proteomes" id="UP000049127"/>
    </source>
</evidence>
<dbReference type="RefSeq" id="WP_055342170.1">
    <property type="nucleotide sequence ID" value="NZ_CEKZ01000003.1"/>
</dbReference>
<proteinExistence type="predicted"/>
<keyword evidence="1" id="KW-0378">Hydrolase</keyword>
<protein>
    <submittedName>
        <fullName evidence="1">Dimeric dUTPase</fullName>
        <ecNumber evidence="1">3.6.1.23</ecNumber>
    </submittedName>
</protein>
<name>A0A0C7R7S9_PARSO</name>
<dbReference type="EC" id="3.6.1.23" evidence="1"/>
<dbReference type="Pfam" id="PF08761">
    <property type="entry name" value="dUTPase_2"/>
    <property type="match status" value="1"/>
</dbReference>
<dbReference type="GO" id="GO:0004170">
    <property type="term" value="F:dUTP diphosphatase activity"/>
    <property type="evidence" value="ECO:0007669"/>
    <property type="project" value="UniProtKB-EC"/>
</dbReference>
<dbReference type="Proteomes" id="UP000049127">
    <property type="component" value="Unassembled WGS sequence"/>
</dbReference>
<dbReference type="SUPFAM" id="SSF101386">
    <property type="entry name" value="all-alpha NTP pyrophosphatases"/>
    <property type="match status" value="1"/>
</dbReference>
<organism evidence="1 2">
    <name type="scientific">Paraclostridium sordellii</name>
    <name type="common">Clostridium sordellii</name>
    <dbReference type="NCBI Taxonomy" id="1505"/>
    <lineage>
        <taxon>Bacteria</taxon>
        <taxon>Bacillati</taxon>
        <taxon>Bacillota</taxon>
        <taxon>Clostridia</taxon>
        <taxon>Peptostreptococcales</taxon>
        <taxon>Peptostreptococcaceae</taxon>
        <taxon>Paraclostridium</taxon>
    </lineage>
</organism>
<accession>A0A0C7R7S9</accession>
<dbReference type="Gene3D" id="1.10.4010.10">
    <property type="entry name" value="Type II deoxyuridine triphosphatase"/>
    <property type="match status" value="1"/>
</dbReference>
<evidence type="ECO:0000313" key="1">
    <source>
        <dbReference type="EMBL" id="CEQ04109.1"/>
    </source>
</evidence>
<dbReference type="EMBL" id="CEKZ01000003">
    <property type="protein sequence ID" value="CEQ04109.1"/>
    <property type="molecule type" value="Genomic_DNA"/>
</dbReference>